<dbReference type="EMBL" id="CALYLO010000007">
    <property type="protein sequence ID" value="CAH8247436.1"/>
    <property type="molecule type" value="Genomic_DNA"/>
</dbReference>
<organism evidence="2 3">
    <name type="scientific">Paenibacillus melissococcoides</name>
    <dbReference type="NCBI Taxonomy" id="2912268"/>
    <lineage>
        <taxon>Bacteria</taxon>
        <taxon>Bacillati</taxon>
        <taxon>Bacillota</taxon>
        <taxon>Bacilli</taxon>
        <taxon>Bacillales</taxon>
        <taxon>Paenibacillaceae</taxon>
        <taxon>Paenibacillus</taxon>
    </lineage>
</organism>
<feature type="domain" description="Carbohydrate-binding" evidence="1">
    <location>
        <begin position="35"/>
        <end position="217"/>
    </location>
</feature>
<dbReference type="Proteomes" id="UP001154322">
    <property type="component" value="Unassembled WGS sequence"/>
</dbReference>
<reference evidence="2" key="1">
    <citation type="submission" date="2022-06" db="EMBL/GenBank/DDBJ databases">
        <authorList>
            <person name="Dietemann V."/>
            <person name="Ory F."/>
            <person name="Dainat B."/>
            <person name="Oberhansli S."/>
        </authorList>
    </citation>
    <scope>NUCLEOTIDE SEQUENCE</scope>
    <source>
        <strain evidence="2">Ena-SAMPLE-TAB-26-04-2022-14:26:32:270-5432</strain>
    </source>
</reference>
<name>A0ABN8U8G0_9BACL</name>
<dbReference type="RefSeq" id="WP_249725103.1">
    <property type="nucleotide sequence ID" value="NZ_AP031286.1"/>
</dbReference>
<dbReference type="Gene3D" id="2.60.40.1190">
    <property type="match status" value="1"/>
</dbReference>
<gene>
    <name evidence="2" type="ORF">WJ0W_004670</name>
</gene>
<evidence type="ECO:0000313" key="2">
    <source>
        <dbReference type="EMBL" id="CAH8247436.1"/>
    </source>
</evidence>
<dbReference type="Pfam" id="PF06452">
    <property type="entry name" value="CBM9_1"/>
    <property type="match status" value="1"/>
</dbReference>
<protein>
    <submittedName>
        <fullName evidence="2">Carbohydrate-binding family 9-like protein</fullName>
    </submittedName>
</protein>
<dbReference type="InterPro" id="IPR010502">
    <property type="entry name" value="Carb-bd_dom_fam9"/>
</dbReference>
<proteinExistence type="predicted"/>
<sequence length="220" mass="25087">MAMTSEANTEAVSSKATDSAVPSYICRRVPDGEPDWKEAKAAVLADVATGEAPRYRTQVQACWSDRSLYLRFECEDERIVSPYTKRDEPLFEADVVECFIRPGEDAEAYYEFNISPHNIVFDSRIVCEPGKDKLFQPEWDARLLRTTVTYVSEPQRLLVYEAAIAFADLGRAPQPGDCWRINWFRIDEGEDGKRTFDAWSPTGAVNFHVPERFGHLMFEA</sequence>
<evidence type="ECO:0000259" key="1">
    <source>
        <dbReference type="Pfam" id="PF06452"/>
    </source>
</evidence>
<keyword evidence="3" id="KW-1185">Reference proteome</keyword>
<accession>A0ABN8U8G0</accession>
<comment type="caution">
    <text evidence="2">The sequence shown here is derived from an EMBL/GenBank/DDBJ whole genome shotgun (WGS) entry which is preliminary data.</text>
</comment>
<dbReference type="SUPFAM" id="SSF49344">
    <property type="entry name" value="CBD9-like"/>
    <property type="match status" value="1"/>
</dbReference>
<evidence type="ECO:0000313" key="3">
    <source>
        <dbReference type="Proteomes" id="UP001154322"/>
    </source>
</evidence>
<dbReference type="CDD" id="cd09620">
    <property type="entry name" value="CBM9_like_3"/>
    <property type="match status" value="1"/>
</dbReference>